<gene>
    <name evidence="2" type="ORF">PR048_019392</name>
</gene>
<reference evidence="2 3" key="1">
    <citation type="submission" date="2023-02" db="EMBL/GenBank/DDBJ databases">
        <title>LHISI_Scaffold_Assembly.</title>
        <authorList>
            <person name="Stuart O.P."/>
            <person name="Cleave R."/>
            <person name="Magrath M.J.L."/>
            <person name="Mikheyev A.S."/>
        </authorList>
    </citation>
    <scope>NUCLEOTIDE SEQUENCE [LARGE SCALE GENOMIC DNA]</scope>
    <source>
        <strain evidence="2">Daus_M_001</strain>
        <tissue evidence="2">Leg muscle</tissue>
    </source>
</reference>
<keyword evidence="1" id="KW-0732">Signal</keyword>
<proteinExistence type="predicted"/>
<dbReference type="Proteomes" id="UP001159363">
    <property type="component" value="Chromosome 6"/>
</dbReference>
<name>A0ABQ9H3C9_9NEOP</name>
<feature type="chain" id="PRO_5046930681" evidence="1">
    <location>
        <begin position="19"/>
        <end position="370"/>
    </location>
</feature>
<feature type="signal peptide" evidence="1">
    <location>
        <begin position="1"/>
        <end position="18"/>
    </location>
</feature>
<sequence>MLILFLTQLSVRMETLDGVEITGEKPDRKNFLQFIREAMTIVDWYVRDNLETVVVYADVDLNTMQDLTLSSLHSSVMPLYVLNQSAPWGDNMPTRSAAFVILSDSGDVSVFMDHLDKFPLLLASWKKHETLNSFEISTNTKCNKFGKSVVAERFNTFLSEGKSIDVTNPNNEYEKSSFNAMGYPVTCPAFNYPPFSSLVTKSTGEKEVSGIMCIFSVMLFNIVLNNAYAGSFTSFLTVPRYYSDTNTIAGIEKRGLYVGLSARYGSNVLVDLRIGLANTDPDDKPSSLLWSRFVRLDTLGEGLSATITHRNLSVLHFFTGALYEVSKSEYYLHSRPLLHIVEQNVFNLYLAVITRREFPFLTNSIVSCGL</sequence>
<evidence type="ECO:0000313" key="3">
    <source>
        <dbReference type="Proteomes" id="UP001159363"/>
    </source>
</evidence>
<protein>
    <submittedName>
        <fullName evidence="2">Uncharacterized protein</fullName>
    </submittedName>
</protein>
<evidence type="ECO:0000313" key="2">
    <source>
        <dbReference type="EMBL" id="KAJ8878806.1"/>
    </source>
</evidence>
<dbReference type="Gene3D" id="1.10.287.70">
    <property type="match status" value="1"/>
</dbReference>
<evidence type="ECO:0000256" key="1">
    <source>
        <dbReference type="SAM" id="SignalP"/>
    </source>
</evidence>
<keyword evidence="3" id="KW-1185">Reference proteome</keyword>
<accession>A0ABQ9H3C9</accession>
<dbReference type="EMBL" id="JARBHB010000007">
    <property type="protein sequence ID" value="KAJ8878806.1"/>
    <property type="molecule type" value="Genomic_DNA"/>
</dbReference>
<organism evidence="2 3">
    <name type="scientific">Dryococelus australis</name>
    <dbReference type="NCBI Taxonomy" id="614101"/>
    <lineage>
        <taxon>Eukaryota</taxon>
        <taxon>Metazoa</taxon>
        <taxon>Ecdysozoa</taxon>
        <taxon>Arthropoda</taxon>
        <taxon>Hexapoda</taxon>
        <taxon>Insecta</taxon>
        <taxon>Pterygota</taxon>
        <taxon>Neoptera</taxon>
        <taxon>Polyneoptera</taxon>
        <taxon>Phasmatodea</taxon>
        <taxon>Verophasmatodea</taxon>
        <taxon>Anareolatae</taxon>
        <taxon>Phasmatidae</taxon>
        <taxon>Eurycanthinae</taxon>
        <taxon>Dryococelus</taxon>
    </lineage>
</organism>
<comment type="caution">
    <text evidence="2">The sequence shown here is derived from an EMBL/GenBank/DDBJ whole genome shotgun (WGS) entry which is preliminary data.</text>
</comment>